<evidence type="ECO:0000259" key="3">
    <source>
        <dbReference type="Pfam" id="PF13378"/>
    </source>
</evidence>
<dbReference type="AlphaFoldDB" id="A0A1H7QIC7"/>
<dbReference type="SUPFAM" id="SSF51604">
    <property type="entry name" value="Enolase C-terminal domain-like"/>
    <property type="match status" value="1"/>
</dbReference>
<dbReference type="InterPro" id="IPR034593">
    <property type="entry name" value="DgoD-like"/>
</dbReference>
<accession>A0A1H7QIC7</accession>
<sequence length="458" mass="51984">MNRRYFLKTTLATGPFYLYASSLLATRHRSRAIHITKVALTVEKEPLLKPFGFKGGSLTELWQVIVQLTSSTHHKVVGLGTQSVLWSDEHVFSTYSEQKGNELMYNITAFALGLLENRTFTDPITVLDEIFEDVYHYGKEITNNAALRKTFILNALVAVDNALWLLYSKENQITNFDEMIPSSYRNTLSFQQKTLSKVPLISYNTSLAEVERYVQQGAFFIKIKIGQSGTQQEMLEKDKNRLTQIHKAIGKAKTLHSNNGRLCYYLDANGRYEHKETLQLLLKHAKDIGAFEQIAIIEEPFPETSHIHVGDLGIPIAADESAHTDVDVVERINMGYRAIALKPIAKTLSMTLKILKEAHKHHVPCLCADLTVNPILVEWNKSIAARLPPFPGTNTGLIETNGQQNYKNWALMSRYSPMNNESWTKTDKETFLLTKKYYEKSGGIFENAAHYSTLFETK</sequence>
<evidence type="ECO:0000256" key="1">
    <source>
        <dbReference type="ARBA" id="ARBA00008031"/>
    </source>
</evidence>
<dbReference type="PANTHER" id="PTHR48080:SF3">
    <property type="entry name" value="ENOLASE SUPERFAMILY MEMBER DDB_G0284701"/>
    <property type="match status" value="1"/>
</dbReference>
<dbReference type="RefSeq" id="WP_093324847.1">
    <property type="nucleotide sequence ID" value="NZ_FOAF01000002.1"/>
</dbReference>
<gene>
    <name evidence="4" type="ORF">SAMN05661044_02593</name>
</gene>
<dbReference type="InterPro" id="IPR036849">
    <property type="entry name" value="Enolase-like_C_sf"/>
</dbReference>
<evidence type="ECO:0000256" key="2">
    <source>
        <dbReference type="ARBA" id="ARBA00022723"/>
    </source>
</evidence>
<dbReference type="InterPro" id="IPR029065">
    <property type="entry name" value="Enolase_C-like"/>
</dbReference>
<evidence type="ECO:0000313" key="4">
    <source>
        <dbReference type="EMBL" id="SEL47335.1"/>
    </source>
</evidence>
<dbReference type="EMBL" id="FOAF01000002">
    <property type="protein sequence ID" value="SEL47335.1"/>
    <property type="molecule type" value="Genomic_DNA"/>
</dbReference>
<name>A0A1H7QIC7_OLID1</name>
<evidence type="ECO:0000313" key="5">
    <source>
        <dbReference type="Proteomes" id="UP000199421"/>
    </source>
</evidence>
<reference evidence="5" key="1">
    <citation type="submission" date="2016-10" db="EMBL/GenBank/DDBJ databases">
        <authorList>
            <person name="Varghese N."/>
            <person name="Submissions S."/>
        </authorList>
    </citation>
    <scope>NUCLEOTIDE SEQUENCE [LARGE SCALE GENOMIC DNA]</scope>
    <source>
        <strain evidence="5">DSM 18733</strain>
    </source>
</reference>
<proteinExistence type="inferred from homology"/>
<keyword evidence="5" id="KW-1185">Reference proteome</keyword>
<keyword evidence="2" id="KW-0479">Metal-binding</keyword>
<protein>
    <submittedName>
        <fullName evidence="4">L-alanine-DL-glutamate epimerase</fullName>
    </submittedName>
</protein>
<dbReference type="Gene3D" id="3.30.390.10">
    <property type="entry name" value="Enolase-like, N-terminal domain"/>
    <property type="match status" value="1"/>
</dbReference>
<dbReference type="GO" id="GO:0046872">
    <property type="term" value="F:metal ion binding"/>
    <property type="evidence" value="ECO:0007669"/>
    <property type="project" value="UniProtKB-KW"/>
</dbReference>
<dbReference type="Pfam" id="PF13378">
    <property type="entry name" value="MR_MLE_C"/>
    <property type="match status" value="1"/>
</dbReference>
<dbReference type="STRING" id="407022.SAMN05661044_02593"/>
<comment type="similarity">
    <text evidence="1">Belongs to the mandelate racemase/muconate lactonizing enzyme family.</text>
</comment>
<dbReference type="SUPFAM" id="SSF54826">
    <property type="entry name" value="Enolase N-terminal domain-like"/>
    <property type="match status" value="1"/>
</dbReference>
<dbReference type="OrthoDB" id="1099889at2"/>
<dbReference type="Gene3D" id="3.20.20.120">
    <property type="entry name" value="Enolase-like C-terminal domain"/>
    <property type="match status" value="1"/>
</dbReference>
<dbReference type="Proteomes" id="UP000199421">
    <property type="component" value="Unassembled WGS sequence"/>
</dbReference>
<organism evidence="4 5">
    <name type="scientific">Olivibacter domesticus</name>
    <name type="common">Pseudosphingobacterium domesticum</name>
    <dbReference type="NCBI Taxonomy" id="407022"/>
    <lineage>
        <taxon>Bacteria</taxon>
        <taxon>Pseudomonadati</taxon>
        <taxon>Bacteroidota</taxon>
        <taxon>Sphingobacteriia</taxon>
        <taxon>Sphingobacteriales</taxon>
        <taxon>Sphingobacteriaceae</taxon>
        <taxon>Olivibacter</taxon>
    </lineage>
</organism>
<feature type="domain" description="Enolase C-terminal" evidence="3">
    <location>
        <begin position="208"/>
        <end position="388"/>
    </location>
</feature>
<dbReference type="PANTHER" id="PTHR48080">
    <property type="entry name" value="D-GALACTONATE DEHYDRATASE-RELATED"/>
    <property type="match status" value="1"/>
</dbReference>
<dbReference type="InterPro" id="IPR029017">
    <property type="entry name" value="Enolase-like_N"/>
</dbReference>
<dbReference type="GO" id="GO:0016854">
    <property type="term" value="F:racemase and epimerase activity"/>
    <property type="evidence" value="ECO:0007669"/>
    <property type="project" value="UniProtKB-ARBA"/>
</dbReference>